<name>A0AAC9J0N4_VIRHA</name>
<accession>A0AAC9J0N4</accession>
<dbReference type="AlphaFoldDB" id="A0AAC9J0N4"/>
<reference evidence="1 2" key="1">
    <citation type="submission" date="2016-11" db="EMBL/GenBank/DDBJ databases">
        <title>Complete genome sequencing of Virgibacillus halodenitrificans PDB-F2.</title>
        <authorList>
            <person name="Sun Z."/>
            <person name="Zhou Y."/>
            <person name="Li H."/>
        </authorList>
    </citation>
    <scope>NUCLEOTIDE SEQUENCE [LARGE SCALE GENOMIC DNA]</scope>
    <source>
        <strain evidence="1 2">PDB-F2</strain>
    </source>
</reference>
<sequence length="76" mass="9168">MIAFYGRGLYMIRQDKERFEVRIGYDIIKTIRPKSKEEYEEIQALLQNNEDLSNWKDDEGNNIIPDANLLYFFEDM</sequence>
<evidence type="ECO:0000313" key="2">
    <source>
        <dbReference type="Proteomes" id="UP000182945"/>
    </source>
</evidence>
<proteinExistence type="predicted"/>
<dbReference type="KEGG" id="vhl:BME96_12415"/>
<dbReference type="GeneID" id="71515207"/>
<dbReference type="Proteomes" id="UP000182945">
    <property type="component" value="Chromosome"/>
</dbReference>
<gene>
    <name evidence="1" type="ORF">BME96_12415</name>
</gene>
<evidence type="ECO:0000313" key="1">
    <source>
        <dbReference type="EMBL" id="APC48947.1"/>
    </source>
</evidence>
<organism evidence="1 2">
    <name type="scientific">Virgibacillus halodenitrificans</name>
    <name type="common">Bacillus halodenitrificans</name>
    <dbReference type="NCBI Taxonomy" id="1482"/>
    <lineage>
        <taxon>Bacteria</taxon>
        <taxon>Bacillati</taxon>
        <taxon>Bacillota</taxon>
        <taxon>Bacilli</taxon>
        <taxon>Bacillales</taxon>
        <taxon>Bacillaceae</taxon>
        <taxon>Virgibacillus</taxon>
    </lineage>
</organism>
<dbReference type="EMBL" id="CP017962">
    <property type="protein sequence ID" value="APC48947.1"/>
    <property type="molecule type" value="Genomic_DNA"/>
</dbReference>
<protein>
    <submittedName>
        <fullName evidence="1">Uncharacterized protein</fullName>
    </submittedName>
</protein>
<dbReference type="RefSeq" id="WP_071649206.1">
    <property type="nucleotide sequence ID" value="NZ_CP017962.1"/>
</dbReference>